<accession>A0A0C3AQI7</accession>
<evidence type="ECO:0000313" key="1">
    <source>
        <dbReference type="EMBL" id="KIM22319.1"/>
    </source>
</evidence>
<dbReference type="SUPFAM" id="SSF51735">
    <property type="entry name" value="NAD(P)-binding Rossmann-fold domains"/>
    <property type="match status" value="1"/>
</dbReference>
<gene>
    <name evidence="1" type="ORF">M408DRAFT_332958</name>
</gene>
<name>A0A0C3AQI7_SERVB</name>
<organism evidence="1 2">
    <name type="scientific">Serendipita vermifera MAFF 305830</name>
    <dbReference type="NCBI Taxonomy" id="933852"/>
    <lineage>
        <taxon>Eukaryota</taxon>
        <taxon>Fungi</taxon>
        <taxon>Dikarya</taxon>
        <taxon>Basidiomycota</taxon>
        <taxon>Agaricomycotina</taxon>
        <taxon>Agaricomycetes</taxon>
        <taxon>Sebacinales</taxon>
        <taxon>Serendipitaceae</taxon>
        <taxon>Serendipita</taxon>
    </lineage>
</organism>
<dbReference type="HOGENOM" id="CLU_1476002_0_0_1"/>
<keyword evidence="2" id="KW-1185">Reference proteome</keyword>
<sequence length="183" mass="20099">MGIDGGRLGVSVSCLKTADLPSPVQGVHMKPHLVILASDAFKEKSQPNVLAALNKEEGFDSSERYRTTKLLDVLLTRQLGRKNLFQSGKVILNSVNPGLCRSELMKNVPPLTKWTAEEGAKNLLWGSLEDNIPPGSYISSCRVIDPSGYVLSEEGKKIQEKVWNEVGDLLVNVVPEVATVWRM</sequence>
<dbReference type="OrthoDB" id="542013at2759"/>
<evidence type="ECO:0000313" key="2">
    <source>
        <dbReference type="Proteomes" id="UP000054097"/>
    </source>
</evidence>
<dbReference type="InterPro" id="IPR036291">
    <property type="entry name" value="NAD(P)-bd_dom_sf"/>
</dbReference>
<reference evidence="2" key="2">
    <citation type="submission" date="2015-01" db="EMBL/GenBank/DDBJ databases">
        <title>Evolutionary Origins and Diversification of the Mycorrhizal Mutualists.</title>
        <authorList>
            <consortium name="DOE Joint Genome Institute"/>
            <consortium name="Mycorrhizal Genomics Consortium"/>
            <person name="Kohler A."/>
            <person name="Kuo A."/>
            <person name="Nagy L.G."/>
            <person name="Floudas D."/>
            <person name="Copeland A."/>
            <person name="Barry K.W."/>
            <person name="Cichocki N."/>
            <person name="Veneault-Fourrey C."/>
            <person name="LaButti K."/>
            <person name="Lindquist E.A."/>
            <person name="Lipzen A."/>
            <person name="Lundell T."/>
            <person name="Morin E."/>
            <person name="Murat C."/>
            <person name="Riley R."/>
            <person name="Ohm R."/>
            <person name="Sun H."/>
            <person name="Tunlid A."/>
            <person name="Henrissat B."/>
            <person name="Grigoriev I.V."/>
            <person name="Hibbett D.S."/>
            <person name="Martin F."/>
        </authorList>
    </citation>
    <scope>NUCLEOTIDE SEQUENCE [LARGE SCALE GENOMIC DNA]</scope>
    <source>
        <strain evidence="2">MAFF 305830</strain>
    </source>
</reference>
<protein>
    <submittedName>
        <fullName evidence="1">Uncharacterized protein</fullName>
    </submittedName>
</protein>
<reference evidence="1 2" key="1">
    <citation type="submission" date="2014-04" db="EMBL/GenBank/DDBJ databases">
        <authorList>
            <consortium name="DOE Joint Genome Institute"/>
            <person name="Kuo A."/>
            <person name="Zuccaro A."/>
            <person name="Kohler A."/>
            <person name="Nagy L.G."/>
            <person name="Floudas D."/>
            <person name="Copeland A."/>
            <person name="Barry K.W."/>
            <person name="Cichocki N."/>
            <person name="Veneault-Fourrey C."/>
            <person name="LaButti K."/>
            <person name="Lindquist E.A."/>
            <person name="Lipzen A."/>
            <person name="Lundell T."/>
            <person name="Morin E."/>
            <person name="Murat C."/>
            <person name="Sun H."/>
            <person name="Tunlid A."/>
            <person name="Henrissat B."/>
            <person name="Grigoriev I.V."/>
            <person name="Hibbett D.S."/>
            <person name="Martin F."/>
            <person name="Nordberg H.P."/>
            <person name="Cantor M.N."/>
            <person name="Hua S.X."/>
        </authorList>
    </citation>
    <scope>NUCLEOTIDE SEQUENCE [LARGE SCALE GENOMIC DNA]</scope>
    <source>
        <strain evidence="1 2">MAFF 305830</strain>
    </source>
</reference>
<dbReference type="Proteomes" id="UP000054097">
    <property type="component" value="Unassembled WGS sequence"/>
</dbReference>
<dbReference type="AlphaFoldDB" id="A0A0C3AQI7"/>
<proteinExistence type="predicted"/>
<dbReference type="EMBL" id="KN824358">
    <property type="protein sequence ID" value="KIM22319.1"/>
    <property type="molecule type" value="Genomic_DNA"/>
</dbReference>
<dbReference type="STRING" id="933852.A0A0C3AQI7"/>
<dbReference type="Gene3D" id="3.40.50.720">
    <property type="entry name" value="NAD(P)-binding Rossmann-like Domain"/>
    <property type="match status" value="1"/>
</dbReference>